<dbReference type="UniPathway" id="UPA00138"/>
<sequence length="676" mass="77875">MNKRNINTMTQIYSYEKIRNDMRLLELLSQSVPNIGAACTEIINLEAILNLPKGTEHFLADIHGEYEAFQHILKNASGNIKRKVNEIFGTTMRESEIRQLCSLIYYPEQKLQYIKNSETNLNDFYNITLHQLVSVCQSVSSKYTRSKVRKALPKEFAYIIEELLHESPQDYNKQAYFNRIIETIVSTGRADEFICAICNLIQRLSIDQLHILGDIFDRGPGAHIIMDTLCNYHNFDIQWGNHDALWMGAAAGNDCCIANVLRLTLRYGNLATLEDGYGINLVPLATFAMETYADDPCHYFGPQLDKDDTRHNQKARRLIAQMHKAISIIQFKLEAAMIDSRPEWHMKERKQLEHIDFERKVFVRDGKEYAMRDCYFPTIDPKSPYKLTPEEQELVNKLHHSFSVSDKLNKHIQCLFSHGCMYGIFNSNLLFHASVPLNADGSLKEVDINGEKVKGRALLDKIGLVLRSAFNSDTEPKERKFAVDYFWYLWCGVDSPLFDKSKMTTFERYFLEDKTTHTEEKGYYYRLRDDEKVCDMILDSFGVTGQHRHIINGHVPVRVGRGETPIKANGKLMVIDGGFAKAYHNTTGIAGYTLVFHSRGFQLVQHEPFTSAEEAIKNGTDIVSTTQIVEMSTQRMMVRDTDKGAELESQIEELKELLYAYRHGFIKESTKNKFRY</sequence>
<dbReference type="InterPro" id="IPR029052">
    <property type="entry name" value="Metallo-depent_PP-like"/>
</dbReference>
<dbReference type="EMBL" id="AFFY01000047">
    <property type="protein sequence ID" value="EHG99002.1"/>
    <property type="molecule type" value="Genomic_DNA"/>
</dbReference>
<dbReference type="HOGENOM" id="CLU_028392_2_0_10"/>
<evidence type="ECO:0000256" key="1">
    <source>
        <dbReference type="ARBA" id="ARBA00022801"/>
    </source>
</evidence>
<comment type="catalytic activity">
    <reaction evidence="4">
        <text>beta-D-fructose 1,6-bisphosphate + H2O = beta-D-fructose 6-phosphate + phosphate</text>
        <dbReference type="Rhea" id="RHEA:11064"/>
        <dbReference type="ChEBI" id="CHEBI:15377"/>
        <dbReference type="ChEBI" id="CHEBI:32966"/>
        <dbReference type="ChEBI" id="CHEBI:43474"/>
        <dbReference type="ChEBI" id="CHEBI:57634"/>
        <dbReference type="EC" id="3.1.3.11"/>
    </reaction>
</comment>
<dbReference type="STRING" id="762968.HMPREF9441_03146"/>
<evidence type="ECO:0000256" key="3">
    <source>
        <dbReference type="ARBA" id="ARBA00023277"/>
    </source>
</evidence>
<evidence type="ECO:0000313" key="5">
    <source>
        <dbReference type="EMBL" id="EHG99002.1"/>
    </source>
</evidence>
<comment type="pathway">
    <text evidence="4">Carbohydrate biosynthesis; gluconeogenesis.</text>
</comment>
<dbReference type="HAMAP" id="MF_01854">
    <property type="entry name" value="FBPase_class3"/>
    <property type="match status" value="1"/>
</dbReference>
<dbReference type="InterPro" id="IPR009164">
    <property type="entry name" value="FBPtase_class3"/>
</dbReference>
<dbReference type="SUPFAM" id="SSF56300">
    <property type="entry name" value="Metallo-dependent phosphatases"/>
    <property type="match status" value="1"/>
</dbReference>
<dbReference type="GO" id="GO:0006094">
    <property type="term" value="P:gluconeogenesis"/>
    <property type="evidence" value="ECO:0007669"/>
    <property type="project" value="UniProtKB-UniRule"/>
</dbReference>
<dbReference type="eggNOG" id="COG3855">
    <property type="taxonomic scope" value="Bacteria"/>
</dbReference>
<comment type="caution">
    <text evidence="5">The sequence shown here is derived from an EMBL/GenBank/DDBJ whole genome shotgun (WGS) entry which is preliminary data.</text>
</comment>
<dbReference type="Pfam" id="PF06874">
    <property type="entry name" value="FBPase_2"/>
    <property type="match status" value="1"/>
</dbReference>
<dbReference type="GO" id="GO:0042132">
    <property type="term" value="F:fructose 1,6-bisphosphate 1-phosphatase activity"/>
    <property type="evidence" value="ECO:0007669"/>
    <property type="project" value="UniProtKB-UniRule"/>
</dbReference>
<proteinExistence type="inferred from homology"/>
<comment type="cofactor">
    <cofactor evidence="4">
        <name>Mn(2+)</name>
        <dbReference type="ChEBI" id="CHEBI:29035"/>
    </cofactor>
</comment>
<name>G5SUT5_9BACT</name>
<organism evidence="5 6">
    <name type="scientific">Paraprevotella clara YIT 11840</name>
    <dbReference type="NCBI Taxonomy" id="762968"/>
    <lineage>
        <taxon>Bacteria</taxon>
        <taxon>Pseudomonadati</taxon>
        <taxon>Bacteroidota</taxon>
        <taxon>Bacteroidia</taxon>
        <taxon>Bacteroidales</taxon>
        <taxon>Prevotellaceae</taxon>
        <taxon>Paraprevotella</taxon>
    </lineage>
</organism>
<gene>
    <name evidence="4" type="primary">fbp</name>
    <name evidence="5" type="ORF">HMPREF9441_03146</name>
</gene>
<evidence type="ECO:0000313" key="6">
    <source>
        <dbReference type="Proteomes" id="UP000003598"/>
    </source>
</evidence>
<keyword evidence="3 4" id="KW-0119">Carbohydrate metabolism</keyword>
<dbReference type="EC" id="3.1.3.11" evidence="4"/>
<comment type="similarity">
    <text evidence="4">Belongs to the FBPase class 3 family.</text>
</comment>
<accession>G5SUT5</accession>
<reference evidence="5 6" key="1">
    <citation type="submission" date="2011-03" db="EMBL/GenBank/DDBJ databases">
        <authorList>
            <person name="Weinstock G."/>
            <person name="Sodergren E."/>
            <person name="Clifton S."/>
            <person name="Fulton L."/>
            <person name="Fulton B."/>
            <person name="Courtney L."/>
            <person name="Fronick C."/>
            <person name="Harrison M."/>
            <person name="Strong C."/>
            <person name="Farmer C."/>
            <person name="Delahaunty K."/>
            <person name="Markovic C."/>
            <person name="Hall O."/>
            <person name="Minx P."/>
            <person name="Tomlinson C."/>
            <person name="Mitreva M."/>
            <person name="Hou S."/>
            <person name="Chen J."/>
            <person name="Wollam A."/>
            <person name="Pepin K.H."/>
            <person name="Johnson M."/>
            <person name="Bhonagiri V."/>
            <person name="Zhang X."/>
            <person name="Suruliraj S."/>
            <person name="Warren W."/>
            <person name="Chinwalla A."/>
            <person name="Mardis E.R."/>
            <person name="Wilson R.K."/>
        </authorList>
    </citation>
    <scope>NUCLEOTIDE SEQUENCE [LARGE SCALE GENOMIC DNA]</scope>
    <source>
        <strain evidence="5 6">YIT 11840</strain>
    </source>
</reference>
<dbReference type="PATRIC" id="fig|762968.3.peg.2780"/>
<keyword evidence="2 4" id="KW-0464">Manganese</keyword>
<dbReference type="Gene3D" id="3.60.21.10">
    <property type="match status" value="1"/>
</dbReference>
<evidence type="ECO:0000256" key="2">
    <source>
        <dbReference type="ARBA" id="ARBA00023211"/>
    </source>
</evidence>
<evidence type="ECO:0000256" key="4">
    <source>
        <dbReference type="HAMAP-Rule" id="MF_01854"/>
    </source>
</evidence>
<protein>
    <recommendedName>
        <fullName evidence="4">Fructose-1,6-bisphosphatase class 3</fullName>
        <shortName evidence="4">FBPase class 3</shortName>
        <ecNumber evidence="4">3.1.3.11</ecNumber>
    </recommendedName>
    <alternativeName>
        <fullName evidence="4">D-fructose-1,6-bisphosphate 1-phosphohydrolase class 3</fullName>
    </alternativeName>
</protein>
<dbReference type="AlphaFoldDB" id="G5SUT5"/>
<dbReference type="PIRSF" id="PIRSF000906">
    <property type="entry name" value="FBPtase_Bacill"/>
    <property type="match status" value="1"/>
</dbReference>
<dbReference type="Proteomes" id="UP000003598">
    <property type="component" value="Unassembled WGS sequence"/>
</dbReference>
<keyword evidence="1 4" id="KW-0378">Hydrolase</keyword>
<keyword evidence="6" id="KW-1185">Reference proteome</keyword>